<proteinExistence type="predicted"/>
<reference evidence="1" key="1">
    <citation type="journal article" date="2014" name="Front. Microbiol.">
        <title>High frequency of phylogenetically diverse reductive dehalogenase-homologous genes in deep subseafloor sedimentary metagenomes.</title>
        <authorList>
            <person name="Kawai M."/>
            <person name="Futagami T."/>
            <person name="Toyoda A."/>
            <person name="Takaki Y."/>
            <person name="Nishi S."/>
            <person name="Hori S."/>
            <person name="Arai W."/>
            <person name="Tsubouchi T."/>
            <person name="Morono Y."/>
            <person name="Uchiyama I."/>
            <person name="Ito T."/>
            <person name="Fujiyama A."/>
            <person name="Inagaki F."/>
            <person name="Takami H."/>
        </authorList>
    </citation>
    <scope>NUCLEOTIDE SEQUENCE</scope>
    <source>
        <strain evidence="1">Expedition CK06-06</strain>
    </source>
</reference>
<sequence>TRKIIPCLAKGLRQKITNPDVWLADEIYFPFPKNER</sequence>
<gene>
    <name evidence="1" type="ORF">S12H4_45298</name>
</gene>
<evidence type="ECO:0000313" key="1">
    <source>
        <dbReference type="EMBL" id="GAJ08088.1"/>
    </source>
</evidence>
<dbReference type="AlphaFoldDB" id="X1TRY0"/>
<dbReference type="EMBL" id="BARW01027998">
    <property type="protein sequence ID" value="GAJ08088.1"/>
    <property type="molecule type" value="Genomic_DNA"/>
</dbReference>
<comment type="caution">
    <text evidence="1">The sequence shown here is derived from an EMBL/GenBank/DDBJ whole genome shotgun (WGS) entry which is preliminary data.</text>
</comment>
<feature type="non-terminal residue" evidence="1">
    <location>
        <position position="1"/>
    </location>
</feature>
<name>X1TRY0_9ZZZZ</name>
<organism evidence="1">
    <name type="scientific">marine sediment metagenome</name>
    <dbReference type="NCBI Taxonomy" id="412755"/>
    <lineage>
        <taxon>unclassified sequences</taxon>
        <taxon>metagenomes</taxon>
        <taxon>ecological metagenomes</taxon>
    </lineage>
</organism>
<protein>
    <submittedName>
        <fullName evidence="1">Uncharacterized protein</fullName>
    </submittedName>
</protein>
<accession>X1TRY0</accession>